<evidence type="ECO:0000313" key="1">
    <source>
        <dbReference type="EMBL" id="MBO0511566.1"/>
    </source>
</evidence>
<dbReference type="Proteomes" id="UP000664167">
    <property type="component" value="Unassembled WGS sequence"/>
</dbReference>
<name>A0A939F2X5_9ACTN</name>
<protein>
    <submittedName>
        <fullName evidence="1">Uncharacterized protein</fullName>
    </submittedName>
</protein>
<sequence length="128" mass="14400">MSPIIRVDVGWVLHVQASVAPLNVPIDDWGALGYMADRHMFERENGVLYYEEPSVRAATFLHTALLLRPFSDFNMVIGWSCAEMYMISSERPLAVKPADVHALTGQVRAQEIGLRDVARTIESWRISA</sequence>
<keyword evidence="2" id="KW-1185">Reference proteome</keyword>
<organism evidence="1 2">
    <name type="scientific">Streptomyces beijiangensis</name>
    <dbReference type="NCBI Taxonomy" id="163361"/>
    <lineage>
        <taxon>Bacteria</taxon>
        <taxon>Bacillati</taxon>
        <taxon>Actinomycetota</taxon>
        <taxon>Actinomycetes</taxon>
        <taxon>Kitasatosporales</taxon>
        <taxon>Streptomycetaceae</taxon>
        <taxon>Streptomyces</taxon>
    </lineage>
</organism>
<evidence type="ECO:0000313" key="2">
    <source>
        <dbReference type="Proteomes" id="UP000664167"/>
    </source>
</evidence>
<reference evidence="1" key="1">
    <citation type="submission" date="2021-03" db="EMBL/GenBank/DDBJ databases">
        <title>Streptomyces poriferae sp. nov., a novel marine sponge-derived Actinobacteria species with anti-MRSA activity.</title>
        <authorList>
            <person name="Sandoval-Powers M."/>
            <person name="Kralova S."/>
            <person name="Nguyen G.-S."/>
            <person name="Fawwal D."/>
            <person name="Degnes K."/>
            <person name="Klinkenberg G."/>
            <person name="Sletta H."/>
            <person name="Wentzel A."/>
            <person name="Liles M.R."/>
        </authorList>
    </citation>
    <scope>NUCLEOTIDE SEQUENCE</scope>
    <source>
        <strain evidence="1">DSM 41794</strain>
    </source>
</reference>
<dbReference type="EMBL" id="JAFLRJ010000061">
    <property type="protein sequence ID" value="MBO0511566.1"/>
    <property type="molecule type" value="Genomic_DNA"/>
</dbReference>
<proteinExistence type="predicted"/>
<dbReference type="AlphaFoldDB" id="A0A939F2X5"/>
<gene>
    <name evidence="1" type="ORF">J0695_07040</name>
</gene>
<accession>A0A939F2X5</accession>
<comment type="caution">
    <text evidence="1">The sequence shown here is derived from an EMBL/GenBank/DDBJ whole genome shotgun (WGS) entry which is preliminary data.</text>
</comment>
<dbReference type="RefSeq" id="WP_206960978.1">
    <property type="nucleotide sequence ID" value="NZ_BAAAJJ010000001.1"/>
</dbReference>